<dbReference type="Pfam" id="PF13506">
    <property type="entry name" value="Glyco_transf_21"/>
    <property type="match status" value="1"/>
</dbReference>
<dbReference type="SUPFAM" id="SSF53448">
    <property type="entry name" value="Nucleotide-diphospho-sugar transferases"/>
    <property type="match status" value="1"/>
</dbReference>
<keyword evidence="4" id="KW-0328">Glycosyltransferase</keyword>
<keyword evidence="5" id="KW-0808">Transferase</keyword>
<dbReference type="EMBL" id="JBHSWV010000022">
    <property type="protein sequence ID" value="MFC6763834.1"/>
    <property type="molecule type" value="Genomic_DNA"/>
</dbReference>
<keyword evidence="11" id="KW-1185">Reference proteome</keyword>
<evidence type="ECO:0000256" key="9">
    <source>
        <dbReference type="SAM" id="Phobius"/>
    </source>
</evidence>
<keyword evidence="8 9" id="KW-0472">Membrane</keyword>
<comment type="subcellular location">
    <subcellularLocation>
        <location evidence="1">Membrane</location>
        <topology evidence="1">Multi-pass membrane protein</topology>
    </subcellularLocation>
</comment>
<dbReference type="GO" id="GO:0008120">
    <property type="term" value="F:ceramide glucosyltransferase activity"/>
    <property type="evidence" value="ECO:0007669"/>
    <property type="project" value="UniProtKB-ARBA"/>
</dbReference>
<dbReference type="AlphaFoldDB" id="A0ABD5SG27"/>
<evidence type="ECO:0000256" key="5">
    <source>
        <dbReference type="ARBA" id="ARBA00022679"/>
    </source>
</evidence>
<evidence type="ECO:0000313" key="10">
    <source>
        <dbReference type="EMBL" id="MFC6763834.1"/>
    </source>
</evidence>
<dbReference type="InterPro" id="IPR029044">
    <property type="entry name" value="Nucleotide-diphossugar_trans"/>
</dbReference>
<evidence type="ECO:0000256" key="1">
    <source>
        <dbReference type="ARBA" id="ARBA00004141"/>
    </source>
</evidence>
<reference evidence="10 11" key="1">
    <citation type="journal article" date="2019" name="Int. J. Syst. Evol. Microbiol.">
        <title>The Global Catalogue of Microorganisms (GCM) 10K type strain sequencing project: providing services to taxonomists for standard genome sequencing and annotation.</title>
        <authorList>
            <consortium name="The Broad Institute Genomics Platform"/>
            <consortium name="The Broad Institute Genome Sequencing Center for Infectious Disease"/>
            <person name="Wu L."/>
            <person name="Ma J."/>
        </authorList>
    </citation>
    <scope>NUCLEOTIDE SEQUENCE [LARGE SCALE GENOMIC DNA]</scope>
    <source>
        <strain evidence="10 11">LMG 29247</strain>
    </source>
</reference>
<gene>
    <name evidence="10" type="ORF">ACFQE6_01765</name>
</gene>
<dbReference type="Proteomes" id="UP001596383">
    <property type="component" value="Unassembled WGS sequence"/>
</dbReference>
<sequence>MSERPPTSILLPTTKWTDACAEVTVQLGDGDELLVIHDGAEDPVTEQKESHEGVRLIAAGEPEGCSGKANAIVAGMEAARHDRIVWTDDDYHHPPDWLATMNADYEEHGPVSEVPYFVGQDPLSVVLEPLYASGGSLGLYLGDQIWGGSVVFERGDIDEAAFLDELRRTVSDDGLLMEYLEVTTVGRTRIVPIGGSVREAVERPVRWTQILRWHFPGTVAGICLVSLLVLAGAVLAPLPAAAILTVAHFAVYEVLGIRRWTAVLAYPSLFVFVPLLFYALARRTFVWGGRRYRWRGKFDVAVIE</sequence>
<accession>A0ABD5SG27</accession>
<dbReference type="PANTHER" id="PTHR12726">
    <property type="entry name" value="CERAMIDE GLUCOSYLTRANSFERASE"/>
    <property type="match status" value="1"/>
</dbReference>
<protein>
    <submittedName>
        <fullName evidence="10">Glycosyltransferase</fullName>
    </submittedName>
</protein>
<evidence type="ECO:0000256" key="6">
    <source>
        <dbReference type="ARBA" id="ARBA00022692"/>
    </source>
</evidence>
<evidence type="ECO:0000256" key="4">
    <source>
        <dbReference type="ARBA" id="ARBA00022676"/>
    </source>
</evidence>
<dbReference type="InterPro" id="IPR025993">
    <property type="entry name" value="Ceramide_glucosylTrfase"/>
</dbReference>
<dbReference type="PANTHER" id="PTHR12726:SF0">
    <property type="entry name" value="CERAMIDE GLUCOSYLTRANSFERASE"/>
    <property type="match status" value="1"/>
</dbReference>
<keyword evidence="7 9" id="KW-1133">Transmembrane helix</keyword>
<organism evidence="10 11">
    <name type="scientific">Natrinema soli</name>
    <dbReference type="NCBI Taxonomy" id="1930624"/>
    <lineage>
        <taxon>Archaea</taxon>
        <taxon>Methanobacteriati</taxon>
        <taxon>Methanobacteriota</taxon>
        <taxon>Stenosarchaea group</taxon>
        <taxon>Halobacteria</taxon>
        <taxon>Halobacteriales</taxon>
        <taxon>Natrialbaceae</taxon>
        <taxon>Natrinema</taxon>
    </lineage>
</organism>
<evidence type="ECO:0000256" key="2">
    <source>
        <dbReference type="ARBA" id="ARBA00004760"/>
    </source>
</evidence>
<comment type="caution">
    <text evidence="10">The sequence shown here is derived from an EMBL/GenBank/DDBJ whole genome shotgun (WGS) entry which is preliminary data.</text>
</comment>
<evidence type="ECO:0000256" key="7">
    <source>
        <dbReference type="ARBA" id="ARBA00022989"/>
    </source>
</evidence>
<dbReference type="GO" id="GO:0016020">
    <property type="term" value="C:membrane"/>
    <property type="evidence" value="ECO:0007669"/>
    <property type="project" value="UniProtKB-SubCell"/>
</dbReference>
<comment type="pathway">
    <text evidence="3">Sphingolipid metabolism.</text>
</comment>
<feature type="transmembrane region" description="Helical" evidence="9">
    <location>
        <begin position="219"/>
        <end position="251"/>
    </location>
</feature>
<evidence type="ECO:0000313" key="11">
    <source>
        <dbReference type="Proteomes" id="UP001596383"/>
    </source>
</evidence>
<evidence type="ECO:0000256" key="3">
    <source>
        <dbReference type="ARBA" id="ARBA00004991"/>
    </source>
</evidence>
<evidence type="ECO:0000256" key="8">
    <source>
        <dbReference type="ARBA" id="ARBA00023136"/>
    </source>
</evidence>
<feature type="transmembrane region" description="Helical" evidence="9">
    <location>
        <begin position="263"/>
        <end position="281"/>
    </location>
</feature>
<dbReference type="Gene3D" id="3.90.550.10">
    <property type="entry name" value="Spore Coat Polysaccharide Biosynthesis Protein SpsA, Chain A"/>
    <property type="match status" value="1"/>
</dbReference>
<keyword evidence="6 9" id="KW-0812">Transmembrane</keyword>
<dbReference type="RefSeq" id="WP_273736932.1">
    <property type="nucleotide sequence ID" value="NZ_JAQIVI010000022.1"/>
</dbReference>
<comment type="pathway">
    <text evidence="2">Lipid metabolism; sphingolipid metabolism.</text>
</comment>
<proteinExistence type="predicted"/>
<name>A0ABD5SG27_9EURY</name>